<accession>A0A7J7IRZ6</accession>
<keyword evidence="2" id="KW-1185">Reference proteome</keyword>
<sequence>MASESPGATPLQPLSVQLTTTGTRLKEECGYRDPQLPTEEQDELAELEQLETTDLPVWQAFVNAPKRSLRVLFLRTLRSSEKPKLLRYYVNVIAQRFASSIDKLENSDVHWMIILCNTLSQRAVEILNSAEGENHDDHVVHAMRVALLALSRARTAHLLEWISEMRIETMACLLRLGIVAENLSEALLQRVSSERCEERVYSLAVGALAQSAPRRTLFYEALVRRNPVAIDAIQCIRESMGRAVNQTTEQVDAEQGLMADGSRPQTYCWLDVLSALARNDYARYALALDSEERPEDVRRFQLSTVDQIRTAFASAHPPLRAEGAIAAVHALRSGLAQHPSELSVPASLKPLLIEIIRQTKQTRSGGAC</sequence>
<dbReference type="Proteomes" id="UP000530660">
    <property type="component" value="Unassembled WGS sequence"/>
</dbReference>
<evidence type="ECO:0000313" key="1">
    <source>
        <dbReference type="EMBL" id="KAF6005324.1"/>
    </source>
</evidence>
<dbReference type="AlphaFoldDB" id="A0A7J7IRZ6"/>
<evidence type="ECO:0000313" key="2">
    <source>
        <dbReference type="Proteomes" id="UP000530660"/>
    </source>
</evidence>
<dbReference type="OrthoDB" id="10505947at2759"/>
<name>A0A7J7IRZ6_9RHOD</name>
<protein>
    <submittedName>
        <fullName evidence="1">Uncharacterized protein</fullName>
    </submittedName>
</protein>
<proteinExistence type="predicted"/>
<gene>
    <name evidence="1" type="ORF">F1559_004423</name>
</gene>
<dbReference type="EMBL" id="VWRR01000001">
    <property type="protein sequence ID" value="KAF6005324.1"/>
    <property type="molecule type" value="Genomic_DNA"/>
</dbReference>
<comment type="caution">
    <text evidence="1">The sequence shown here is derived from an EMBL/GenBank/DDBJ whole genome shotgun (WGS) entry which is preliminary data.</text>
</comment>
<organism evidence="1 2">
    <name type="scientific">Cyanidiococcus yangmingshanensis</name>
    <dbReference type="NCBI Taxonomy" id="2690220"/>
    <lineage>
        <taxon>Eukaryota</taxon>
        <taxon>Rhodophyta</taxon>
        <taxon>Bangiophyceae</taxon>
        <taxon>Cyanidiales</taxon>
        <taxon>Cyanidiaceae</taxon>
        <taxon>Cyanidiococcus</taxon>
    </lineage>
</organism>
<reference evidence="1 2" key="1">
    <citation type="journal article" date="2020" name="J. Phycol.">
        <title>Comparative genome analysis reveals Cyanidiococcus gen. nov., a new extremophilic red algal genus sister to Cyanidioschyzon (Cyanidioschyzonaceae, Rhodophyta).</title>
        <authorList>
            <person name="Liu S.-L."/>
            <person name="Chiang Y.-R."/>
            <person name="Yoon H.S."/>
            <person name="Fu H.-Y."/>
        </authorList>
    </citation>
    <scope>NUCLEOTIDE SEQUENCE [LARGE SCALE GENOMIC DNA]</scope>
    <source>
        <strain evidence="1 2">THAL066</strain>
    </source>
</reference>